<name>A0A7R8D343_LEPSM</name>
<feature type="region of interest" description="Disordered" evidence="1">
    <location>
        <begin position="6"/>
        <end position="39"/>
    </location>
</feature>
<proteinExistence type="predicted"/>
<evidence type="ECO:0000313" key="3">
    <source>
        <dbReference type="Proteomes" id="UP000675881"/>
    </source>
</evidence>
<organism evidence="2 3">
    <name type="scientific">Lepeophtheirus salmonis</name>
    <name type="common">Salmon louse</name>
    <name type="synonym">Caligus salmonis</name>
    <dbReference type="NCBI Taxonomy" id="72036"/>
    <lineage>
        <taxon>Eukaryota</taxon>
        <taxon>Metazoa</taxon>
        <taxon>Ecdysozoa</taxon>
        <taxon>Arthropoda</taxon>
        <taxon>Crustacea</taxon>
        <taxon>Multicrustacea</taxon>
        <taxon>Hexanauplia</taxon>
        <taxon>Copepoda</taxon>
        <taxon>Siphonostomatoida</taxon>
        <taxon>Caligidae</taxon>
        <taxon>Lepeophtheirus</taxon>
    </lineage>
</organism>
<feature type="compositionally biased region" description="Basic and acidic residues" evidence="1">
    <location>
        <begin position="26"/>
        <end position="39"/>
    </location>
</feature>
<feature type="compositionally biased region" description="Polar residues" evidence="1">
    <location>
        <begin position="10"/>
        <end position="25"/>
    </location>
</feature>
<accession>A0A7R8D343</accession>
<protein>
    <submittedName>
        <fullName evidence="2">(salmon louse) hypothetical protein</fullName>
    </submittedName>
</protein>
<reference evidence="2" key="1">
    <citation type="submission" date="2021-02" db="EMBL/GenBank/DDBJ databases">
        <authorList>
            <person name="Bekaert M."/>
        </authorList>
    </citation>
    <scope>NUCLEOTIDE SEQUENCE</scope>
    <source>
        <strain evidence="2">IoA-00</strain>
    </source>
</reference>
<evidence type="ECO:0000313" key="2">
    <source>
        <dbReference type="EMBL" id="CAF2981296.1"/>
    </source>
</evidence>
<dbReference type="EMBL" id="HG994585">
    <property type="protein sequence ID" value="CAF2981296.1"/>
    <property type="molecule type" value="Genomic_DNA"/>
</dbReference>
<sequence>MYQLIRNKFKNNTKSQPSINSSQSNENEKCSRTLRGKQKEKNVWVKKRSCEPMALGHPKLDDGASLENVLFSPVVKLRARDHPEYLKTSLYPETLMMDFEKIILNASGMFIPNV</sequence>
<evidence type="ECO:0000256" key="1">
    <source>
        <dbReference type="SAM" id="MobiDB-lite"/>
    </source>
</evidence>
<gene>
    <name evidence="2" type="ORF">LSAA_12214</name>
</gene>
<dbReference type="Proteomes" id="UP000675881">
    <property type="component" value="Chromosome 6"/>
</dbReference>
<dbReference type="AlphaFoldDB" id="A0A7R8D343"/>
<keyword evidence="3" id="KW-1185">Reference proteome</keyword>